<sequence length="278" mass="32289">MVRVNYSERQYEQLFNTELVTSYGVDPRVTIPSQREEHDLGYDAKHVVLPEFINSMNGTGTITATNTRCVTCNQFHNNINNIPNTYSANLFIQFKKPEYLTTSQSKQYYIFQNSYYRYTLYQEQLNTLLGLNNSLINDNTPAKIIYASPAASDLDELHEQATQREVVEKSSIAEVSTLVGHNHVAYRDNTMYVGCSEPQEYNSKTLKKHLERIETETNLNETYKSMEVFLEKYDNLSYSFYKKHISAVNELELSPKEKQIFSIEWIANYLGVKWTIIT</sequence>
<keyword evidence="2" id="KW-1185">Reference proteome</keyword>
<dbReference type="AlphaFoldDB" id="A0A662Z1N1"/>
<organism evidence="1 2">
    <name type="scientific">Aliicoccus persicus</name>
    <dbReference type="NCBI Taxonomy" id="930138"/>
    <lineage>
        <taxon>Bacteria</taxon>
        <taxon>Bacillati</taxon>
        <taxon>Bacillota</taxon>
        <taxon>Bacilli</taxon>
        <taxon>Bacillales</taxon>
        <taxon>Staphylococcaceae</taxon>
        <taxon>Aliicoccus</taxon>
    </lineage>
</organism>
<name>A0A662Z1N1_9STAP</name>
<dbReference type="RefSeq" id="WP_091473662.1">
    <property type="nucleotide sequence ID" value="NZ_FOIT01000001.1"/>
</dbReference>
<gene>
    <name evidence="1" type="ORF">SAMN05192557_0553</name>
</gene>
<dbReference type="EMBL" id="FOIT01000001">
    <property type="protein sequence ID" value="SEV86072.1"/>
    <property type="molecule type" value="Genomic_DNA"/>
</dbReference>
<proteinExistence type="predicted"/>
<accession>A0A662Z1N1</accession>
<reference evidence="1 2" key="1">
    <citation type="submission" date="2016-10" db="EMBL/GenBank/DDBJ databases">
        <authorList>
            <person name="Varghese N."/>
            <person name="Submissions S."/>
        </authorList>
    </citation>
    <scope>NUCLEOTIDE SEQUENCE [LARGE SCALE GENOMIC DNA]</scope>
    <source>
        <strain evidence="1 2">IBRC-M10081</strain>
    </source>
</reference>
<dbReference type="OrthoDB" id="2843252at2"/>
<protein>
    <submittedName>
        <fullName evidence="1">Uncharacterized protein</fullName>
    </submittedName>
</protein>
<evidence type="ECO:0000313" key="1">
    <source>
        <dbReference type="EMBL" id="SEV86072.1"/>
    </source>
</evidence>
<evidence type="ECO:0000313" key="2">
    <source>
        <dbReference type="Proteomes" id="UP000243605"/>
    </source>
</evidence>
<dbReference type="Proteomes" id="UP000243605">
    <property type="component" value="Unassembled WGS sequence"/>
</dbReference>